<proteinExistence type="predicted"/>
<dbReference type="Gene3D" id="1.10.3730.20">
    <property type="match status" value="2"/>
</dbReference>
<keyword evidence="1" id="KW-0812">Transmembrane</keyword>
<evidence type="ECO:0000259" key="2">
    <source>
        <dbReference type="Pfam" id="PF00892"/>
    </source>
</evidence>
<dbReference type="PANTHER" id="PTHR22911:SF135">
    <property type="entry name" value="BLR4310 PROTEIN"/>
    <property type="match status" value="1"/>
</dbReference>
<dbReference type="SUPFAM" id="SSF103481">
    <property type="entry name" value="Multidrug resistance efflux transporter EmrE"/>
    <property type="match status" value="2"/>
</dbReference>
<evidence type="ECO:0000313" key="3">
    <source>
        <dbReference type="EMBL" id="QYZ70930.1"/>
    </source>
</evidence>
<dbReference type="EMBL" id="CP069370">
    <property type="protein sequence ID" value="QYZ70930.1"/>
    <property type="molecule type" value="Genomic_DNA"/>
</dbReference>
<feature type="domain" description="EamA" evidence="2">
    <location>
        <begin position="15"/>
        <end position="147"/>
    </location>
</feature>
<protein>
    <submittedName>
        <fullName evidence="3">DMT family transporter</fullName>
    </submittedName>
</protein>
<feature type="transmembrane region" description="Helical" evidence="1">
    <location>
        <begin position="108"/>
        <end position="125"/>
    </location>
</feature>
<dbReference type="InterPro" id="IPR037185">
    <property type="entry name" value="EmrE-like"/>
</dbReference>
<reference evidence="3" key="1">
    <citation type="submission" date="2021-02" db="EMBL/GenBank/DDBJ databases">
        <title>Rhodobacter shimadae sp. nov., an aerobic anoxygenic phototrophic bacterium isolated from a hot spring.</title>
        <authorList>
            <person name="Muramatsu S."/>
            <person name="Haruta S."/>
            <person name="Hirose S."/>
            <person name="Hanada S."/>
        </authorList>
    </citation>
    <scope>NUCLEOTIDE SEQUENCE</scope>
    <source>
        <strain evidence="3">N10</strain>
    </source>
</reference>
<feature type="transmembrane region" description="Helical" evidence="1">
    <location>
        <begin position="157"/>
        <end position="175"/>
    </location>
</feature>
<dbReference type="KEGG" id="nsm:JO391_05290"/>
<feature type="transmembrane region" description="Helical" evidence="1">
    <location>
        <begin position="41"/>
        <end position="62"/>
    </location>
</feature>
<dbReference type="PANTHER" id="PTHR22911">
    <property type="entry name" value="ACYL-MALONYL CONDENSING ENZYME-RELATED"/>
    <property type="match status" value="1"/>
</dbReference>
<sequence length="305" mass="31930">MPRHLAAPDASGNLRGILLMVASMALFAIEDMFLKLAAASLPVGQIIFVSGAFAIPVFWALARREGAPFLTRDLLHPALLLRNLGEVVGSLGYVAALAAVPLSTVSAVLQATPLAVTMGAALFLGERVGWRRWTAILVGFAGVLLVVQPGGAEFRPQALWVLVTVAGIALRDLATRAVPARITTHQISAWGVTSVALLGLAMMAITGKGQLPSLPETASLAGALVFGTSGYWAITAAMREGEVSVVSPFRYTRLVFAMSLGILVFAERPDALTLFGAAVIIGSGLYAFARERARKRALSQSPSAG</sequence>
<feature type="transmembrane region" description="Helical" evidence="1">
    <location>
        <begin position="218"/>
        <end position="238"/>
    </location>
</feature>
<feature type="transmembrane region" description="Helical" evidence="1">
    <location>
        <begin position="272"/>
        <end position="289"/>
    </location>
</feature>
<evidence type="ECO:0000313" key="4">
    <source>
        <dbReference type="Proteomes" id="UP000826300"/>
    </source>
</evidence>
<dbReference type="GO" id="GO:0016020">
    <property type="term" value="C:membrane"/>
    <property type="evidence" value="ECO:0007669"/>
    <property type="project" value="InterPro"/>
</dbReference>
<keyword evidence="4" id="KW-1185">Reference proteome</keyword>
<keyword evidence="1" id="KW-1133">Transmembrane helix</keyword>
<dbReference type="AlphaFoldDB" id="A0A8G1ECR9"/>
<feature type="transmembrane region" description="Helical" evidence="1">
    <location>
        <begin position="132"/>
        <end position="151"/>
    </location>
</feature>
<dbReference type="InterPro" id="IPR000620">
    <property type="entry name" value="EamA_dom"/>
</dbReference>
<organism evidence="3 4">
    <name type="scientific">Neotabrizicola shimadae</name>
    <dbReference type="NCBI Taxonomy" id="2807096"/>
    <lineage>
        <taxon>Bacteria</taxon>
        <taxon>Pseudomonadati</taxon>
        <taxon>Pseudomonadota</taxon>
        <taxon>Alphaproteobacteria</taxon>
        <taxon>Rhodobacterales</taxon>
        <taxon>Paracoccaceae</taxon>
        <taxon>Neotabrizicola</taxon>
    </lineage>
</organism>
<dbReference type="Proteomes" id="UP000826300">
    <property type="component" value="Chromosome"/>
</dbReference>
<feature type="domain" description="EamA" evidence="2">
    <location>
        <begin position="158"/>
        <end position="283"/>
    </location>
</feature>
<name>A0A8G1ECR9_9RHOB</name>
<evidence type="ECO:0000256" key="1">
    <source>
        <dbReference type="SAM" id="Phobius"/>
    </source>
</evidence>
<feature type="transmembrane region" description="Helical" evidence="1">
    <location>
        <begin position="187"/>
        <end position="206"/>
    </location>
</feature>
<gene>
    <name evidence="3" type="ORF">JO391_05290</name>
</gene>
<dbReference type="RefSeq" id="WP_220663147.1">
    <property type="nucleotide sequence ID" value="NZ_CP069370.1"/>
</dbReference>
<feature type="transmembrane region" description="Helical" evidence="1">
    <location>
        <begin position="250"/>
        <end position="266"/>
    </location>
</feature>
<keyword evidence="1" id="KW-0472">Membrane</keyword>
<dbReference type="Pfam" id="PF00892">
    <property type="entry name" value="EamA"/>
    <property type="match status" value="2"/>
</dbReference>
<accession>A0A8G1ECR9</accession>
<feature type="transmembrane region" description="Helical" evidence="1">
    <location>
        <begin position="12"/>
        <end position="29"/>
    </location>
</feature>
<feature type="transmembrane region" description="Helical" evidence="1">
    <location>
        <begin position="83"/>
        <end position="102"/>
    </location>
</feature>